<evidence type="ECO:0000313" key="4">
    <source>
        <dbReference type="Proteomes" id="UP000273982"/>
    </source>
</evidence>
<organism evidence="3 4">
    <name type="scientific">Methylocystis rosea</name>
    <dbReference type="NCBI Taxonomy" id="173366"/>
    <lineage>
        <taxon>Bacteria</taxon>
        <taxon>Pseudomonadati</taxon>
        <taxon>Pseudomonadota</taxon>
        <taxon>Alphaproteobacteria</taxon>
        <taxon>Hyphomicrobiales</taxon>
        <taxon>Methylocystaceae</taxon>
        <taxon>Methylocystis</taxon>
    </lineage>
</organism>
<keyword evidence="1" id="KW-0812">Transmembrane</keyword>
<feature type="transmembrane region" description="Helical" evidence="1">
    <location>
        <begin position="139"/>
        <end position="159"/>
    </location>
</feature>
<dbReference type="Proteomes" id="UP000273982">
    <property type="component" value="Chromosome"/>
</dbReference>
<feature type="transmembrane region" description="Helical" evidence="1">
    <location>
        <begin position="70"/>
        <end position="89"/>
    </location>
</feature>
<feature type="transmembrane region" description="Helical" evidence="1">
    <location>
        <begin position="36"/>
        <end position="58"/>
    </location>
</feature>
<evidence type="ECO:0000259" key="2">
    <source>
        <dbReference type="Pfam" id="PF02517"/>
    </source>
</evidence>
<dbReference type="InterPro" id="IPR003675">
    <property type="entry name" value="Rce1/LyrA-like_dom"/>
</dbReference>
<reference evidence="3 4" key="1">
    <citation type="submission" date="2018-11" db="EMBL/GenBank/DDBJ databases">
        <title>Genome squencing of methanotrophic bacteria isolated from alkaline groundwater in Korea.</title>
        <authorList>
            <person name="Nguyen L.N."/>
        </authorList>
    </citation>
    <scope>NUCLEOTIDE SEQUENCE [LARGE SCALE GENOMIC DNA]</scope>
    <source>
        <strain evidence="3 4">GW6</strain>
    </source>
</reference>
<feature type="transmembrane region" description="Helical" evidence="1">
    <location>
        <begin position="101"/>
        <end position="119"/>
    </location>
</feature>
<protein>
    <submittedName>
        <fullName evidence="3">CPBP family intramembrane metalloprotease</fullName>
    </submittedName>
</protein>
<keyword evidence="3" id="KW-0482">Metalloprotease</keyword>
<feature type="domain" description="CAAX prenyl protease 2/Lysostaphin resistance protein A-like" evidence="2">
    <location>
        <begin position="100"/>
        <end position="189"/>
    </location>
</feature>
<keyword evidence="1" id="KW-0472">Membrane</keyword>
<dbReference type="GO" id="GO:0080120">
    <property type="term" value="P:CAAX-box protein maturation"/>
    <property type="evidence" value="ECO:0007669"/>
    <property type="project" value="UniProtKB-ARBA"/>
</dbReference>
<feature type="transmembrane region" description="Helical" evidence="1">
    <location>
        <begin position="179"/>
        <end position="198"/>
    </location>
</feature>
<gene>
    <name evidence="3" type="ORF">EHO51_02875</name>
</gene>
<dbReference type="GO" id="GO:0006508">
    <property type="term" value="P:proteolysis"/>
    <property type="evidence" value="ECO:0007669"/>
    <property type="project" value="UniProtKB-KW"/>
</dbReference>
<dbReference type="EMBL" id="CP034086">
    <property type="protein sequence ID" value="AZG75764.1"/>
    <property type="molecule type" value="Genomic_DNA"/>
</dbReference>
<evidence type="ECO:0000256" key="1">
    <source>
        <dbReference type="SAM" id="Phobius"/>
    </source>
</evidence>
<dbReference type="GO" id="GO:0008237">
    <property type="term" value="F:metallopeptidase activity"/>
    <property type="evidence" value="ECO:0007669"/>
    <property type="project" value="UniProtKB-KW"/>
</dbReference>
<keyword evidence="3" id="KW-0645">Protease</keyword>
<proteinExistence type="predicted"/>
<dbReference type="Pfam" id="PF02517">
    <property type="entry name" value="Rce1-like"/>
    <property type="match status" value="1"/>
</dbReference>
<name>A0A3G8M265_9HYPH</name>
<dbReference type="RefSeq" id="WP_124737622.1">
    <property type="nucleotide sequence ID" value="NZ_CP034086.1"/>
</dbReference>
<keyword evidence="1" id="KW-1133">Transmembrane helix</keyword>
<keyword evidence="3" id="KW-0378">Hydrolase</keyword>
<evidence type="ECO:0000313" key="3">
    <source>
        <dbReference type="EMBL" id="AZG75764.1"/>
    </source>
</evidence>
<sequence>MTLPIRSLAPLIGFLLLLLAPSLAIAGGALSFHLRFEALLVVSGLCIAACVLGGYSFAELGLGAPRGGRAWLICGALTCLLLAAIVIEAQFLNHSAPEPNWVAFAPFYVLVSSPCQEVVCRSVPKLIADRLQMSGRNYVLFSSAVFSLMHGAYGDPVLLANTFLAGVAWSTAYLFTRNVWPLTASHAAVGSFAFWIGLA</sequence>
<dbReference type="GO" id="GO:0004175">
    <property type="term" value="F:endopeptidase activity"/>
    <property type="evidence" value="ECO:0007669"/>
    <property type="project" value="UniProtKB-ARBA"/>
</dbReference>
<dbReference type="KEGG" id="mros:EHO51_02875"/>
<accession>A0A3G8M265</accession>
<dbReference type="AlphaFoldDB" id="A0A3G8M265"/>